<dbReference type="InterPro" id="IPR050682">
    <property type="entry name" value="ModA/WtpA"/>
</dbReference>
<dbReference type="PROSITE" id="PS51318">
    <property type="entry name" value="TAT"/>
    <property type="match status" value="1"/>
</dbReference>
<dbReference type="Gene3D" id="3.40.190.10">
    <property type="entry name" value="Periplasmic binding protein-like II"/>
    <property type="match status" value="2"/>
</dbReference>
<dbReference type="NCBIfam" id="TIGR01256">
    <property type="entry name" value="modA"/>
    <property type="match status" value="1"/>
</dbReference>
<feature type="signal peptide" evidence="4">
    <location>
        <begin position="1"/>
        <end position="22"/>
    </location>
</feature>
<evidence type="ECO:0000256" key="3">
    <source>
        <dbReference type="ARBA" id="ARBA00022729"/>
    </source>
</evidence>
<comment type="similarity">
    <text evidence="1">Belongs to the bacterial solute-binding protein ModA family.</text>
</comment>
<dbReference type="Proteomes" id="UP001500928">
    <property type="component" value="Unassembled WGS sequence"/>
</dbReference>
<gene>
    <name evidence="5" type="primary">modA</name>
    <name evidence="5" type="ORF">GCM10023200_55280</name>
</gene>
<organism evidence="5 6">
    <name type="scientific">Actinomycetospora chlora</name>
    <dbReference type="NCBI Taxonomy" id="663608"/>
    <lineage>
        <taxon>Bacteria</taxon>
        <taxon>Bacillati</taxon>
        <taxon>Actinomycetota</taxon>
        <taxon>Actinomycetes</taxon>
        <taxon>Pseudonocardiales</taxon>
        <taxon>Pseudonocardiaceae</taxon>
        <taxon>Actinomycetospora</taxon>
    </lineage>
</organism>
<keyword evidence="2" id="KW-0479">Metal-binding</keyword>
<comment type="caution">
    <text evidence="5">The sequence shown here is derived from an EMBL/GenBank/DDBJ whole genome shotgun (WGS) entry which is preliminary data.</text>
</comment>
<dbReference type="PROSITE" id="PS51257">
    <property type="entry name" value="PROKAR_LIPOPROTEIN"/>
    <property type="match status" value="1"/>
</dbReference>
<proteinExistence type="inferred from homology"/>
<protein>
    <submittedName>
        <fullName evidence="5">Molybdate ABC transporter substrate-binding protein</fullName>
    </submittedName>
</protein>
<feature type="chain" id="PRO_5047241331" evidence="4">
    <location>
        <begin position="23"/>
        <end position="262"/>
    </location>
</feature>
<dbReference type="RefSeq" id="WP_345423796.1">
    <property type="nucleotide sequence ID" value="NZ_BAABHO010000070.1"/>
</dbReference>
<evidence type="ECO:0000313" key="5">
    <source>
        <dbReference type="EMBL" id="GAA4810466.1"/>
    </source>
</evidence>
<dbReference type="EMBL" id="BAABHO010000070">
    <property type="protein sequence ID" value="GAA4810466.1"/>
    <property type="molecule type" value="Genomic_DNA"/>
</dbReference>
<dbReference type="SUPFAM" id="SSF53850">
    <property type="entry name" value="Periplasmic binding protein-like II"/>
    <property type="match status" value="1"/>
</dbReference>
<evidence type="ECO:0000256" key="4">
    <source>
        <dbReference type="SAM" id="SignalP"/>
    </source>
</evidence>
<evidence type="ECO:0000256" key="1">
    <source>
        <dbReference type="ARBA" id="ARBA00009175"/>
    </source>
</evidence>
<dbReference type="InterPro" id="IPR006311">
    <property type="entry name" value="TAT_signal"/>
</dbReference>
<dbReference type="PANTHER" id="PTHR30632:SF0">
    <property type="entry name" value="SULFATE-BINDING PROTEIN"/>
    <property type="match status" value="1"/>
</dbReference>
<keyword evidence="3 4" id="KW-0732">Signal</keyword>
<keyword evidence="6" id="KW-1185">Reference proteome</keyword>
<dbReference type="PANTHER" id="PTHR30632">
    <property type="entry name" value="MOLYBDATE-BINDING PERIPLASMIC PROTEIN"/>
    <property type="match status" value="1"/>
</dbReference>
<evidence type="ECO:0000256" key="2">
    <source>
        <dbReference type="ARBA" id="ARBA00022723"/>
    </source>
</evidence>
<dbReference type="PIRSF" id="PIRSF004846">
    <property type="entry name" value="ModA"/>
    <property type="match status" value="1"/>
</dbReference>
<dbReference type="InterPro" id="IPR005950">
    <property type="entry name" value="ModA"/>
</dbReference>
<name>A0ABP9CL84_9PSEU</name>
<accession>A0ABP9CL84</accession>
<sequence length="262" mass="26743">MSSARRLVLTAMAAAVALGVAACGGGGGEQQQAAPPARTLTVSAAASLTDVYNQLGTQFEQANPGTTVRFNFGGSDTLAQQVVQGVPADVLATASTRTMQTAQQANRIQGQPVTYAANQLQIAVQPGNPKQIANLQSLVGPQVTESICAPAVPCGAATEAAERAAGVTLDPVSEEQDVRSVLQRVITRNVDAGLVYVTDVKSTNGQVQGIDFPQATAQGAAQNYLIGAVAGSPNADLAQQWIAFVTGPQGDAALTQAGFQLK</sequence>
<dbReference type="Pfam" id="PF13531">
    <property type="entry name" value="SBP_bac_11"/>
    <property type="match status" value="1"/>
</dbReference>
<reference evidence="6" key="1">
    <citation type="journal article" date="2019" name="Int. J. Syst. Evol. Microbiol.">
        <title>The Global Catalogue of Microorganisms (GCM) 10K type strain sequencing project: providing services to taxonomists for standard genome sequencing and annotation.</title>
        <authorList>
            <consortium name="The Broad Institute Genomics Platform"/>
            <consortium name="The Broad Institute Genome Sequencing Center for Infectious Disease"/>
            <person name="Wu L."/>
            <person name="Ma J."/>
        </authorList>
    </citation>
    <scope>NUCLEOTIDE SEQUENCE [LARGE SCALE GENOMIC DNA]</scope>
    <source>
        <strain evidence="6">JCM 17979</strain>
    </source>
</reference>
<evidence type="ECO:0000313" key="6">
    <source>
        <dbReference type="Proteomes" id="UP001500928"/>
    </source>
</evidence>